<keyword evidence="3" id="KW-1185">Reference proteome</keyword>
<dbReference type="OrthoDB" id="4870610at2"/>
<reference evidence="3 4" key="1">
    <citation type="submission" date="2018-09" db="EMBL/GenBank/DDBJ databases">
        <title>Streptomyces sp. nov. DS1-2, an endophytic actinomycete isolated from roots of Dendrobium scabrilingue.</title>
        <authorList>
            <person name="Kuncharoen N."/>
            <person name="Kudo T."/>
            <person name="Ohkuma M."/>
            <person name="Yuki M."/>
            <person name="Tanasupawat S."/>
        </authorList>
    </citation>
    <scope>NUCLEOTIDE SEQUENCE [LARGE SCALE GENOMIC DNA]</scope>
    <source>
        <strain evidence="1 4">AZ1-7</strain>
        <strain evidence="2 3">DS1-2</strain>
    </source>
</reference>
<dbReference type="EMBL" id="RBDX01000004">
    <property type="protein sequence ID" value="RKN11063.1"/>
    <property type="molecule type" value="Genomic_DNA"/>
</dbReference>
<gene>
    <name evidence="2" type="ORF">D7318_08960</name>
    <name evidence="1" type="ORF">D7319_08105</name>
</gene>
<evidence type="ECO:0000313" key="1">
    <source>
        <dbReference type="EMBL" id="RKN11063.1"/>
    </source>
</evidence>
<evidence type="ECO:0000313" key="4">
    <source>
        <dbReference type="Proteomes" id="UP000275024"/>
    </source>
</evidence>
<dbReference type="EMBL" id="RBDY01000004">
    <property type="protein sequence ID" value="RKN25326.1"/>
    <property type="molecule type" value="Genomic_DNA"/>
</dbReference>
<proteinExistence type="predicted"/>
<dbReference type="Proteomes" id="UP000275024">
    <property type="component" value="Unassembled WGS sequence"/>
</dbReference>
<sequence length="352" mass="38325">MSAFADGSVTEVAGRAVEGNRRVMNDNTPITPRPLHQRPEARCRVMTAQELRDHGVAPAVAHDRCRPGGPWQMPLPGVFLLRSGPPDAEETLHAVLRYTGGREGEAVVSGLAALALHGFTSVPPVTALDQVDVLVPRVRRLRSTGCARIVRTHRMPRPLRVGDFPVAPVPRALADAIARLPDALTVRRLLSEAIRGGHCDPQPVVRELARGRLLGRPQVASAIDTLLTEGRTLAEDRLLRAVRLGALPDPCWNVALWLPDGPFLAEIDAYWPRHAVAVEIDMRVPRQRGDTTGTDEEALRRDQTLTGLGITVLRLTPRALRDAPNAQVTTIERALAAAESRPSASYVVVMPR</sequence>
<dbReference type="Proteomes" id="UP000268652">
    <property type="component" value="Unassembled WGS sequence"/>
</dbReference>
<name>A0A3A9WFJ4_9ACTN</name>
<dbReference type="AlphaFoldDB" id="A0A3A9WFJ4"/>
<evidence type="ECO:0008006" key="5">
    <source>
        <dbReference type="Google" id="ProtNLM"/>
    </source>
</evidence>
<comment type="caution">
    <text evidence="1">The sequence shown here is derived from an EMBL/GenBank/DDBJ whole genome shotgun (WGS) entry which is preliminary data.</text>
</comment>
<evidence type="ECO:0000313" key="3">
    <source>
        <dbReference type="Proteomes" id="UP000268652"/>
    </source>
</evidence>
<organism evidence="1 4">
    <name type="scientific">Streptomyces radicis</name>
    <dbReference type="NCBI Taxonomy" id="1750517"/>
    <lineage>
        <taxon>Bacteria</taxon>
        <taxon>Bacillati</taxon>
        <taxon>Actinomycetota</taxon>
        <taxon>Actinomycetes</taxon>
        <taxon>Kitasatosporales</taxon>
        <taxon>Streptomycetaceae</taxon>
        <taxon>Streptomyces</taxon>
    </lineage>
</organism>
<protein>
    <recommendedName>
        <fullName evidence="5">DUF559 domain-containing protein</fullName>
    </recommendedName>
</protein>
<evidence type="ECO:0000313" key="2">
    <source>
        <dbReference type="EMBL" id="RKN25326.1"/>
    </source>
</evidence>
<accession>A0A3A9WFJ4</accession>